<sequence length="53" mass="6144">MFCREGAGFRCTTRRTLLRSEHIRVCSVFLPQCKNNSFHAKMPEGSLAELHNY</sequence>
<dbReference type="Proteomes" id="UP000182057">
    <property type="component" value="Unassembled WGS sequence"/>
</dbReference>
<accession>A0A1D3UL42</accession>
<reference evidence="1 2" key="1">
    <citation type="submission" date="2016-09" db="EMBL/GenBank/DDBJ databases">
        <authorList>
            <person name="Capua I."/>
            <person name="De Benedictis P."/>
            <person name="Joannis T."/>
            <person name="Lombin L.H."/>
            <person name="Cattoli G."/>
        </authorList>
    </citation>
    <scope>NUCLEOTIDE SEQUENCE [LARGE SCALE GENOMIC DNA]</scope>
    <source>
        <strain evidence="1 2">UB20</strain>
    </source>
</reference>
<organism evidence="1 2">
    <name type="scientific">Tannerella forsythia</name>
    <name type="common">Bacteroides forsythus</name>
    <dbReference type="NCBI Taxonomy" id="28112"/>
    <lineage>
        <taxon>Bacteria</taxon>
        <taxon>Pseudomonadati</taxon>
        <taxon>Bacteroidota</taxon>
        <taxon>Bacteroidia</taxon>
        <taxon>Bacteroidales</taxon>
        <taxon>Tannerellaceae</taxon>
        <taxon>Tannerella</taxon>
    </lineage>
</organism>
<evidence type="ECO:0000313" key="1">
    <source>
        <dbReference type="EMBL" id="SCQ20870.1"/>
    </source>
</evidence>
<gene>
    <name evidence="1" type="ORF">TFUB20_01171</name>
</gene>
<proteinExistence type="predicted"/>
<dbReference type="AlphaFoldDB" id="A0A1D3UL42"/>
<dbReference type="EMBL" id="FMMM01000048">
    <property type="protein sequence ID" value="SCQ20870.1"/>
    <property type="molecule type" value="Genomic_DNA"/>
</dbReference>
<protein>
    <submittedName>
        <fullName evidence="1">Uncharacterized protein</fullName>
    </submittedName>
</protein>
<evidence type="ECO:0000313" key="2">
    <source>
        <dbReference type="Proteomes" id="UP000182057"/>
    </source>
</evidence>
<name>A0A1D3UL42_TANFO</name>